<comment type="caution">
    <text evidence="2">The sequence shown here is derived from an EMBL/GenBank/DDBJ whole genome shotgun (WGS) entry which is preliminary data.</text>
</comment>
<keyword evidence="3" id="KW-1185">Reference proteome</keyword>
<evidence type="ECO:0008006" key="4">
    <source>
        <dbReference type="Google" id="ProtNLM"/>
    </source>
</evidence>
<dbReference type="SUPFAM" id="SSF54427">
    <property type="entry name" value="NTF2-like"/>
    <property type="match status" value="2"/>
</dbReference>
<dbReference type="Gene3D" id="3.10.450.50">
    <property type="match status" value="2"/>
</dbReference>
<dbReference type="PANTHER" id="PTHR33698:SF3">
    <property type="entry name" value="OS09G0266000 PROTEIN"/>
    <property type="match status" value="1"/>
</dbReference>
<dbReference type="PANTHER" id="PTHR33698">
    <property type="entry name" value="NUCLEAR TRANSPORT FACTOR 2 (NTF2)-LIKE PROTEIN"/>
    <property type="match status" value="1"/>
</dbReference>
<name>A0AAD3CTD5_9STRA</name>
<feature type="signal peptide" evidence="1">
    <location>
        <begin position="1"/>
        <end position="18"/>
    </location>
</feature>
<accession>A0AAD3CTD5</accession>
<evidence type="ECO:0000256" key="1">
    <source>
        <dbReference type="SAM" id="SignalP"/>
    </source>
</evidence>
<keyword evidence="1" id="KW-0732">Signal</keyword>
<organism evidence="2 3">
    <name type="scientific">Chaetoceros tenuissimus</name>
    <dbReference type="NCBI Taxonomy" id="426638"/>
    <lineage>
        <taxon>Eukaryota</taxon>
        <taxon>Sar</taxon>
        <taxon>Stramenopiles</taxon>
        <taxon>Ochrophyta</taxon>
        <taxon>Bacillariophyta</taxon>
        <taxon>Coscinodiscophyceae</taxon>
        <taxon>Chaetocerotophycidae</taxon>
        <taxon>Chaetocerotales</taxon>
        <taxon>Chaetocerotaceae</taxon>
        <taxon>Chaetoceros</taxon>
    </lineage>
</organism>
<evidence type="ECO:0000313" key="3">
    <source>
        <dbReference type="Proteomes" id="UP001054902"/>
    </source>
</evidence>
<dbReference type="Proteomes" id="UP001054902">
    <property type="component" value="Unassembled WGS sequence"/>
</dbReference>
<sequence>MKYLHTLLLLSLSQPASSIAFFQNNKKTTPKFSASNLISSLITDEKCFTTETGAKTFVDSCATNIVYEDCYHPQPFVGRPAVEEYLKEKVAMRKGKGDVRLDKISDGSKACGYAWTYTCDNLEGLRGTTFVELNENGEIVYVREIPEPIFKPGDLTLDLLKAVTAGAEPKQLPDFTPRNPKDANDVVKYLFNEVQGRDVDISLEMFSDDIKYRDFNYDEILNGKAEVKKFIEDFSFPGIEFKADRFDDGVLSTCFTWDVVLMDAPDTIKGISFYELDPDTRKVTYVRDIPESAIKPPILGKLARQLRPGLGVFDPVPFGSREGGM</sequence>
<feature type="chain" id="PRO_5042283393" description="SnoaL-like domain-containing protein" evidence="1">
    <location>
        <begin position="19"/>
        <end position="325"/>
    </location>
</feature>
<protein>
    <recommendedName>
        <fullName evidence="4">SnoaL-like domain-containing protein</fullName>
    </recommendedName>
</protein>
<dbReference type="EMBL" id="BLLK01000045">
    <property type="protein sequence ID" value="GFH51474.1"/>
    <property type="molecule type" value="Genomic_DNA"/>
</dbReference>
<dbReference type="InterPro" id="IPR032710">
    <property type="entry name" value="NTF2-like_dom_sf"/>
</dbReference>
<reference evidence="2 3" key="1">
    <citation type="journal article" date="2021" name="Sci. Rep.">
        <title>The genome of the diatom Chaetoceros tenuissimus carries an ancient integrated fragment of an extant virus.</title>
        <authorList>
            <person name="Hongo Y."/>
            <person name="Kimura K."/>
            <person name="Takaki Y."/>
            <person name="Yoshida Y."/>
            <person name="Baba S."/>
            <person name="Kobayashi G."/>
            <person name="Nagasaki K."/>
            <person name="Hano T."/>
            <person name="Tomaru Y."/>
        </authorList>
    </citation>
    <scope>NUCLEOTIDE SEQUENCE [LARGE SCALE GENOMIC DNA]</scope>
    <source>
        <strain evidence="2 3">NIES-3715</strain>
    </source>
</reference>
<dbReference type="AlphaFoldDB" id="A0AAD3CTD5"/>
<proteinExistence type="predicted"/>
<gene>
    <name evidence="2" type="ORF">CTEN210_07950</name>
</gene>
<evidence type="ECO:0000313" key="2">
    <source>
        <dbReference type="EMBL" id="GFH51474.1"/>
    </source>
</evidence>